<keyword evidence="3 6" id="KW-0812">Transmembrane</keyword>
<feature type="transmembrane region" description="Helical" evidence="6">
    <location>
        <begin position="86"/>
        <end position="110"/>
    </location>
</feature>
<evidence type="ECO:0000313" key="8">
    <source>
        <dbReference type="EMBL" id="CAD8676329.1"/>
    </source>
</evidence>
<feature type="transmembrane region" description="Helical" evidence="6">
    <location>
        <begin position="189"/>
        <end position="218"/>
    </location>
</feature>
<evidence type="ECO:0000256" key="2">
    <source>
        <dbReference type="ARBA" id="ARBA00022475"/>
    </source>
</evidence>
<dbReference type="GO" id="GO:0005886">
    <property type="term" value="C:plasma membrane"/>
    <property type="evidence" value="ECO:0007669"/>
    <property type="project" value="UniProtKB-SubCell"/>
</dbReference>
<sequence>MSSHYRHLVWRSASSGPPKIINMRDQRQSVLEEQDSQEPASAASSWGKLAIAISIVCVSAYSLQYLDWNLVKEWYMWAKTHPGETLPIFVLLNALAVVLLCPGALVQMFAGAVFGTWIGSMASFIGTFAGQLAAFVLGRYMFRDALAVWMVRRFPSWTTIETALFQQDGAKLVFLLRLSPLLPDSVMNYALALTSIGFSLFATATACSLVPYTVLYCYVGSASKDIMQTIRGGAAGGDVRVKIVASIASAVLFLALLVYLAVVLKRALAKAAAERQAHEAGEFDAIASIAPVEASAASAPKLEAPGKAAGGRLAVSIGVEPHGSGVSELEVQPLLRSPVSGRSIRHHTHVAPQPAAAAAHLVART</sequence>
<evidence type="ECO:0000256" key="5">
    <source>
        <dbReference type="ARBA" id="ARBA00023136"/>
    </source>
</evidence>
<feature type="transmembrane region" description="Helical" evidence="6">
    <location>
        <begin position="49"/>
        <end position="66"/>
    </location>
</feature>
<dbReference type="EMBL" id="HBFB01013084">
    <property type="protein sequence ID" value="CAD8676329.1"/>
    <property type="molecule type" value="Transcribed_RNA"/>
</dbReference>
<organism evidence="8">
    <name type="scientific">Chlamydomonas leiostraca</name>
    <dbReference type="NCBI Taxonomy" id="1034604"/>
    <lineage>
        <taxon>Eukaryota</taxon>
        <taxon>Viridiplantae</taxon>
        <taxon>Chlorophyta</taxon>
        <taxon>core chlorophytes</taxon>
        <taxon>Chlorophyceae</taxon>
        <taxon>CS clade</taxon>
        <taxon>Chlamydomonadales</taxon>
        <taxon>Chlamydomonadaceae</taxon>
        <taxon>Chlamydomonas</taxon>
    </lineage>
</organism>
<dbReference type="InterPro" id="IPR032816">
    <property type="entry name" value="VTT_dom"/>
</dbReference>
<evidence type="ECO:0000256" key="1">
    <source>
        <dbReference type="ARBA" id="ARBA00004651"/>
    </source>
</evidence>
<gene>
    <name evidence="8" type="ORF">CLEI1391_LOCUS7386</name>
</gene>
<keyword evidence="2" id="KW-1003">Cell membrane</keyword>
<dbReference type="AlphaFoldDB" id="A0A7S0RFZ0"/>
<feature type="transmembrane region" description="Helical" evidence="6">
    <location>
        <begin position="122"/>
        <end position="142"/>
    </location>
</feature>
<keyword evidence="5 6" id="KW-0472">Membrane</keyword>
<keyword evidence="4 6" id="KW-1133">Transmembrane helix</keyword>
<dbReference type="PANTHER" id="PTHR12677:SF59">
    <property type="entry name" value="GOLGI APPARATUS MEMBRANE PROTEIN TVP38-RELATED"/>
    <property type="match status" value="1"/>
</dbReference>
<name>A0A7S0RFZ0_9CHLO</name>
<evidence type="ECO:0000259" key="7">
    <source>
        <dbReference type="Pfam" id="PF09335"/>
    </source>
</evidence>
<comment type="subcellular location">
    <subcellularLocation>
        <location evidence="1">Cell membrane</location>
        <topology evidence="1">Multi-pass membrane protein</topology>
    </subcellularLocation>
</comment>
<feature type="transmembrane region" description="Helical" evidence="6">
    <location>
        <begin position="239"/>
        <end position="262"/>
    </location>
</feature>
<feature type="domain" description="VTT" evidence="7">
    <location>
        <begin position="102"/>
        <end position="221"/>
    </location>
</feature>
<accession>A0A7S0RFZ0</accession>
<dbReference type="Pfam" id="PF09335">
    <property type="entry name" value="VTT_dom"/>
    <property type="match status" value="1"/>
</dbReference>
<proteinExistence type="predicted"/>
<evidence type="ECO:0000256" key="6">
    <source>
        <dbReference type="SAM" id="Phobius"/>
    </source>
</evidence>
<reference evidence="8" key="1">
    <citation type="submission" date="2021-01" db="EMBL/GenBank/DDBJ databases">
        <authorList>
            <person name="Corre E."/>
            <person name="Pelletier E."/>
            <person name="Niang G."/>
            <person name="Scheremetjew M."/>
            <person name="Finn R."/>
            <person name="Kale V."/>
            <person name="Holt S."/>
            <person name="Cochrane G."/>
            <person name="Meng A."/>
            <person name="Brown T."/>
            <person name="Cohen L."/>
        </authorList>
    </citation>
    <scope>NUCLEOTIDE SEQUENCE</scope>
    <source>
        <strain evidence="8">SAG 11-49</strain>
    </source>
</reference>
<evidence type="ECO:0000256" key="4">
    <source>
        <dbReference type="ARBA" id="ARBA00022989"/>
    </source>
</evidence>
<evidence type="ECO:0000256" key="3">
    <source>
        <dbReference type="ARBA" id="ARBA00022692"/>
    </source>
</evidence>
<protein>
    <recommendedName>
        <fullName evidence="7">VTT domain-containing protein</fullName>
    </recommendedName>
</protein>
<dbReference type="InterPro" id="IPR015414">
    <property type="entry name" value="TMEM64"/>
</dbReference>
<dbReference type="PANTHER" id="PTHR12677">
    <property type="entry name" value="GOLGI APPARATUS MEMBRANE PROTEIN TVP38-RELATED"/>
    <property type="match status" value="1"/>
</dbReference>